<evidence type="ECO:0000313" key="1">
    <source>
        <dbReference type="EMBL" id="ELQ74661.1"/>
    </source>
</evidence>
<accession>L7JUG8</accession>
<dbReference type="VEuPathDB" id="MicrosporidiaDB:THOM_2412"/>
<keyword evidence="2" id="KW-1185">Reference proteome</keyword>
<sequence>MYFFHKDNPLMVLYILFIFWFKNFCICAASDDMLTVRILLQKLEDDSKCCEHELFLENIKEGLPQTHTNRAYYNAWFNLHVFLGYFDMIIHVFTNYIKTCSEDSTIDVSPLFYCDCSLLLDLTHCYTLEAPRKRDNEGFEYIKQIINTYDILLTNHQQTLKKMPNLRVFLRNISKLIEALKRVVYMPVLNIEADLQKKIIMTLSLTMFYKAIEENFTLSRTNSAVNNESDVVVDLDENREASVESYTYEDLNERVCVKTNSLEYIMHTINETYLFIRKYESEFLEASTNLKKIIDYNLILSTVNEYYKLIRSRRSVISAKEYMLIYLLNNIQLNYQLDDIRKLKTYYTMNISKKIMNYEEWNAVVEAWVEIND</sequence>
<dbReference type="AlphaFoldDB" id="L7JUG8"/>
<dbReference type="OMA" id="NAWFNLH"/>
<protein>
    <submittedName>
        <fullName evidence="1">Uncharacterized protein</fullName>
    </submittedName>
</protein>
<dbReference type="EMBL" id="JH994032">
    <property type="protein sequence ID" value="ELQ74661.1"/>
    <property type="molecule type" value="Genomic_DNA"/>
</dbReference>
<name>L7JUG8_TRAHO</name>
<organism evidence="1 2">
    <name type="scientific">Trachipleistophora hominis</name>
    <name type="common">Microsporidian parasite</name>
    <dbReference type="NCBI Taxonomy" id="72359"/>
    <lineage>
        <taxon>Eukaryota</taxon>
        <taxon>Fungi</taxon>
        <taxon>Fungi incertae sedis</taxon>
        <taxon>Microsporidia</taxon>
        <taxon>Pleistophoridae</taxon>
        <taxon>Trachipleistophora</taxon>
    </lineage>
</organism>
<gene>
    <name evidence="1" type="ORF">THOM_2412</name>
</gene>
<dbReference type="HOGENOM" id="CLU_742243_0_0_1"/>
<dbReference type="InParanoid" id="L7JUG8"/>
<dbReference type="OrthoDB" id="10510275at2759"/>
<proteinExistence type="predicted"/>
<evidence type="ECO:0000313" key="2">
    <source>
        <dbReference type="Proteomes" id="UP000011185"/>
    </source>
</evidence>
<dbReference type="Proteomes" id="UP000011185">
    <property type="component" value="Unassembled WGS sequence"/>
</dbReference>
<reference evidence="1 2" key="1">
    <citation type="journal article" date="2012" name="PLoS Pathog.">
        <title>The genome of the obligate intracellular parasite Trachipleistophora hominis: new insights into microsporidian genome dynamics and reductive evolution.</title>
        <authorList>
            <person name="Heinz E."/>
            <person name="Williams T.A."/>
            <person name="Nakjang S."/>
            <person name="Noel C.J."/>
            <person name="Swan D.C."/>
            <person name="Goldberg A.V."/>
            <person name="Harris S.R."/>
            <person name="Weinmaier T."/>
            <person name="Markert S."/>
            <person name="Becher D."/>
            <person name="Bernhardt J."/>
            <person name="Dagan T."/>
            <person name="Hacker C."/>
            <person name="Lucocq J.M."/>
            <person name="Schweder T."/>
            <person name="Rattei T."/>
            <person name="Hall N."/>
            <person name="Hirt R.P."/>
            <person name="Embley T.M."/>
        </authorList>
    </citation>
    <scope>NUCLEOTIDE SEQUENCE [LARGE SCALE GENOMIC DNA]</scope>
</reference>